<sequence length="124" mass="14011">DKGFVVGRIQEVGGHKQRRLRAWVELLLRMYRAAAVSNYTTNAKRRPSAKTGGVWRCADFVVRVYAVALADYKVRATLPHRVVHGLHVLVFFELIDELFDLFGLLIVERNRGVGHALQGGAHYV</sequence>
<protein>
    <submittedName>
        <fullName evidence="1">Uncharacterized protein</fullName>
    </submittedName>
</protein>
<evidence type="ECO:0000313" key="1">
    <source>
        <dbReference type="EMBL" id="GFD49452.1"/>
    </source>
</evidence>
<comment type="caution">
    <text evidence="1">The sequence shown here is derived from an EMBL/GenBank/DDBJ whole genome shotgun (WGS) entry which is preliminary data.</text>
</comment>
<accession>A0A699WNY0</accession>
<feature type="non-terminal residue" evidence="1">
    <location>
        <position position="124"/>
    </location>
</feature>
<reference evidence="1" key="1">
    <citation type="journal article" date="2019" name="Sci. Rep.">
        <title>Draft genome of Tanacetum cinerariifolium, the natural source of mosquito coil.</title>
        <authorList>
            <person name="Yamashiro T."/>
            <person name="Shiraishi A."/>
            <person name="Satake H."/>
            <person name="Nakayama K."/>
        </authorList>
    </citation>
    <scope>NUCLEOTIDE SEQUENCE</scope>
</reference>
<gene>
    <name evidence="1" type="ORF">Tci_921421</name>
</gene>
<proteinExistence type="predicted"/>
<dbReference type="AlphaFoldDB" id="A0A699WNY0"/>
<organism evidence="1">
    <name type="scientific">Tanacetum cinerariifolium</name>
    <name type="common">Dalmatian daisy</name>
    <name type="synonym">Chrysanthemum cinerariifolium</name>
    <dbReference type="NCBI Taxonomy" id="118510"/>
    <lineage>
        <taxon>Eukaryota</taxon>
        <taxon>Viridiplantae</taxon>
        <taxon>Streptophyta</taxon>
        <taxon>Embryophyta</taxon>
        <taxon>Tracheophyta</taxon>
        <taxon>Spermatophyta</taxon>
        <taxon>Magnoliopsida</taxon>
        <taxon>eudicotyledons</taxon>
        <taxon>Gunneridae</taxon>
        <taxon>Pentapetalae</taxon>
        <taxon>asterids</taxon>
        <taxon>campanulids</taxon>
        <taxon>Asterales</taxon>
        <taxon>Asteraceae</taxon>
        <taxon>Asteroideae</taxon>
        <taxon>Anthemideae</taxon>
        <taxon>Anthemidinae</taxon>
        <taxon>Tanacetum</taxon>
    </lineage>
</organism>
<name>A0A699WNY0_TANCI</name>
<feature type="non-terminal residue" evidence="1">
    <location>
        <position position="1"/>
    </location>
</feature>
<dbReference type="EMBL" id="BKCJ011741893">
    <property type="protein sequence ID" value="GFD49452.1"/>
    <property type="molecule type" value="Genomic_DNA"/>
</dbReference>